<dbReference type="PANTHER" id="PTHR47053:SF1">
    <property type="entry name" value="MUREIN DD-ENDOPEPTIDASE MEPH-RELATED"/>
    <property type="match status" value="1"/>
</dbReference>
<evidence type="ECO:0000256" key="5">
    <source>
        <dbReference type="SAM" id="MobiDB-lite"/>
    </source>
</evidence>
<dbReference type="SUPFAM" id="SSF54001">
    <property type="entry name" value="Cysteine proteinases"/>
    <property type="match status" value="1"/>
</dbReference>
<keyword evidence="8" id="KW-1185">Reference proteome</keyword>
<dbReference type="InterPro" id="IPR038765">
    <property type="entry name" value="Papain-like_cys_pep_sf"/>
</dbReference>
<evidence type="ECO:0000256" key="1">
    <source>
        <dbReference type="ARBA" id="ARBA00007074"/>
    </source>
</evidence>
<dbReference type="PROSITE" id="PS51935">
    <property type="entry name" value="NLPC_P60"/>
    <property type="match status" value="1"/>
</dbReference>
<keyword evidence="2" id="KW-0645">Protease</keyword>
<evidence type="ECO:0000259" key="6">
    <source>
        <dbReference type="PROSITE" id="PS51935"/>
    </source>
</evidence>
<gene>
    <name evidence="7" type="ORF">ACFSF0_15660</name>
</gene>
<feature type="compositionally biased region" description="Low complexity" evidence="5">
    <location>
        <begin position="63"/>
        <end position="80"/>
    </location>
</feature>
<dbReference type="Proteomes" id="UP001597304">
    <property type="component" value="Unassembled WGS sequence"/>
</dbReference>
<evidence type="ECO:0000256" key="4">
    <source>
        <dbReference type="ARBA" id="ARBA00022807"/>
    </source>
</evidence>
<sequence>MSNRGSGHGGDASASLLPNGVTRADQAVADVARTMHEPATARGARRVLLLGAVVALLAGCASRPARQGGASGSGSTARRSPPAPVPASQPPLELNPLGREAAVARAMLVVNTPYTYGGNTPDGGFDCSGLVHYVFSQQAAEDGASRRLPRSTAQWAASTQPVDESQLQRGDLVFFNTTGRAFSHMGIYVGQGQFVHAPSTGGTVRKEPVGGRYFGPRYLGARRPFALA</sequence>
<comment type="similarity">
    <text evidence="1">Belongs to the peptidase C40 family.</text>
</comment>
<evidence type="ECO:0000313" key="8">
    <source>
        <dbReference type="Proteomes" id="UP001597304"/>
    </source>
</evidence>
<comment type="caution">
    <text evidence="7">The sequence shown here is derived from an EMBL/GenBank/DDBJ whole genome shotgun (WGS) entry which is preliminary data.</text>
</comment>
<dbReference type="InterPro" id="IPR000064">
    <property type="entry name" value="NLP_P60_dom"/>
</dbReference>
<feature type="domain" description="NlpC/P60" evidence="6">
    <location>
        <begin position="96"/>
        <end position="225"/>
    </location>
</feature>
<reference evidence="8" key="1">
    <citation type="journal article" date="2019" name="Int. J. Syst. Evol. Microbiol.">
        <title>The Global Catalogue of Microorganisms (GCM) 10K type strain sequencing project: providing services to taxonomists for standard genome sequencing and annotation.</title>
        <authorList>
            <consortium name="The Broad Institute Genomics Platform"/>
            <consortium name="The Broad Institute Genome Sequencing Center for Infectious Disease"/>
            <person name="Wu L."/>
            <person name="Ma J."/>
        </authorList>
    </citation>
    <scope>NUCLEOTIDE SEQUENCE [LARGE SCALE GENOMIC DNA]</scope>
    <source>
        <strain evidence="8">LMG 29247</strain>
    </source>
</reference>
<feature type="region of interest" description="Disordered" evidence="5">
    <location>
        <begin position="63"/>
        <end position="94"/>
    </location>
</feature>
<accession>A0ABW4L0I3</accession>
<organism evidence="7 8">
    <name type="scientific">Ottowia flava</name>
    <dbReference type="NCBI Taxonomy" id="2675430"/>
    <lineage>
        <taxon>Bacteria</taxon>
        <taxon>Pseudomonadati</taxon>
        <taxon>Pseudomonadota</taxon>
        <taxon>Betaproteobacteria</taxon>
        <taxon>Burkholderiales</taxon>
        <taxon>Comamonadaceae</taxon>
        <taxon>Ottowia</taxon>
    </lineage>
</organism>
<dbReference type="Pfam" id="PF00877">
    <property type="entry name" value="NLPC_P60"/>
    <property type="match status" value="1"/>
</dbReference>
<protein>
    <submittedName>
        <fullName evidence="7">C40 family peptidase</fullName>
    </submittedName>
</protein>
<dbReference type="PANTHER" id="PTHR47053">
    <property type="entry name" value="MUREIN DD-ENDOPEPTIDASE MEPH-RELATED"/>
    <property type="match status" value="1"/>
</dbReference>
<dbReference type="Gene3D" id="3.90.1720.10">
    <property type="entry name" value="endopeptidase domain like (from Nostoc punctiforme)"/>
    <property type="match status" value="1"/>
</dbReference>
<keyword evidence="4" id="KW-0788">Thiol protease</keyword>
<evidence type="ECO:0000256" key="2">
    <source>
        <dbReference type="ARBA" id="ARBA00022670"/>
    </source>
</evidence>
<evidence type="ECO:0000313" key="7">
    <source>
        <dbReference type="EMBL" id="MFD1712048.1"/>
    </source>
</evidence>
<name>A0ABW4L0I3_9BURK</name>
<dbReference type="InterPro" id="IPR051202">
    <property type="entry name" value="Peptidase_C40"/>
</dbReference>
<proteinExistence type="inferred from homology"/>
<keyword evidence="3" id="KW-0378">Hydrolase</keyword>
<dbReference type="RefSeq" id="WP_147912359.1">
    <property type="nucleotide sequence ID" value="NZ_JBHUEJ010000036.1"/>
</dbReference>
<evidence type="ECO:0000256" key="3">
    <source>
        <dbReference type="ARBA" id="ARBA00022801"/>
    </source>
</evidence>
<dbReference type="EMBL" id="JBHUEJ010000036">
    <property type="protein sequence ID" value="MFD1712048.1"/>
    <property type="molecule type" value="Genomic_DNA"/>
</dbReference>